<comment type="caution">
    <text evidence="7">The sequence shown here is derived from an EMBL/GenBank/DDBJ whole genome shotgun (WGS) entry which is preliminary data.</text>
</comment>
<protein>
    <submittedName>
        <fullName evidence="7">RNA polymerase sigma factor</fullName>
    </submittedName>
</protein>
<dbReference type="EMBL" id="JBELOE010000150">
    <property type="protein sequence ID" value="MER2491789.1"/>
    <property type="molecule type" value="Genomic_DNA"/>
</dbReference>
<organism evidence="7 8">
    <name type="scientific">Catenovulum sediminis</name>
    <dbReference type="NCBI Taxonomy" id="1740262"/>
    <lineage>
        <taxon>Bacteria</taxon>
        <taxon>Pseudomonadati</taxon>
        <taxon>Pseudomonadota</taxon>
        <taxon>Gammaproteobacteria</taxon>
        <taxon>Alteromonadales</taxon>
        <taxon>Alteromonadaceae</taxon>
        <taxon>Catenovulum</taxon>
    </lineage>
</organism>
<dbReference type="Gene3D" id="1.10.1740.10">
    <property type="match status" value="1"/>
</dbReference>
<evidence type="ECO:0000256" key="2">
    <source>
        <dbReference type="ARBA" id="ARBA00023015"/>
    </source>
</evidence>
<comment type="similarity">
    <text evidence="1">Belongs to the sigma-70 factor family. ECF subfamily.</text>
</comment>
<evidence type="ECO:0000256" key="3">
    <source>
        <dbReference type="ARBA" id="ARBA00023082"/>
    </source>
</evidence>
<feature type="domain" description="RNA polymerase sigma-70 region 2" evidence="5">
    <location>
        <begin position="24"/>
        <end position="89"/>
    </location>
</feature>
<dbReference type="SUPFAM" id="SSF88946">
    <property type="entry name" value="Sigma2 domain of RNA polymerase sigma factors"/>
    <property type="match status" value="1"/>
</dbReference>
<dbReference type="InterPro" id="IPR013325">
    <property type="entry name" value="RNA_pol_sigma_r2"/>
</dbReference>
<dbReference type="Pfam" id="PF04542">
    <property type="entry name" value="Sigma70_r2"/>
    <property type="match status" value="1"/>
</dbReference>
<evidence type="ECO:0000259" key="5">
    <source>
        <dbReference type="Pfam" id="PF04542"/>
    </source>
</evidence>
<accession>A0ABV1RFW4</accession>
<feature type="domain" description="RNA polymerase sigma factor 70 region 4 type 2" evidence="6">
    <location>
        <begin position="121"/>
        <end position="160"/>
    </location>
</feature>
<dbReference type="SUPFAM" id="SSF88659">
    <property type="entry name" value="Sigma3 and sigma4 domains of RNA polymerase sigma factors"/>
    <property type="match status" value="1"/>
</dbReference>
<evidence type="ECO:0000256" key="4">
    <source>
        <dbReference type="ARBA" id="ARBA00023163"/>
    </source>
</evidence>
<keyword evidence="4" id="KW-0804">Transcription</keyword>
<sequence>MINKAAIDIENCNEIASTQANVDLYQYHFQLLSNFVYGKVKCKDLSQDIMQELYLKLAKMPDVTTIKKPKNYLMQMACRLISDHFRKASNLHETGHDSIFEKISQDNNSPETEQINKDLLDKLQVALNKLPPEKRDIVLLHRVNGWSYREIAAQKKRSLSWVEKSVADTMLLLEQFKQQNRSE</sequence>
<dbReference type="InterPro" id="IPR013249">
    <property type="entry name" value="RNA_pol_sigma70_r4_t2"/>
</dbReference>
<reference evidence="7 8" key="1">
    <citation type="submission" date="2024-06" db="EMBL/GenBank/DDBJ databases">
        <authorList>
            <person name="Chen R.Y."/>
        </authorList>
    </citation>
    <scope>NUCLEOTIDE SEQUENCE [LARGE SCALE GENOMIC DNA]</scope>
    <source>
        <strain evidence="7 8">D2</strain>
    </source>
</reference>
<evidence type="ECO:0000259" key="6">
    <source>
        <dbReference type="Pfam" id="PF08281"/>
    </source>
</evidence>
<dbReference type="InterPro" id="IPR013324">
    <property type="entry name" value="RNA_pol_sigma_r3/r4-like"/>
</dbReference>
<dbReference type="Gene3D" id="1.10.10.10">
    <property type="entry name" value="Winged helix-like DNA-binding domain superfamily/Winged helix DNA-binding domain"/>
    <property type="match status" value="1"/>
</dbReference>
<keyword evidence="2" id="KW-0805">Transcription regulation</keyword>
<dbReference type="RefSeq" id="WP_350401379.1">
    <property type="nucleotide sequence ID" value="NZ_JBELOE010000150.1"/>
</dbReference>
<evidence type="ECO:0000256" key="1">
    <source>
        <dbReference type="ARBA" id="ARBA00010641"/>
    </source>
</evidence>
<evidence type="ECO:0000313" key="8">
    <source>
        <dbReference type="Proteomes" id="UP001467690"/>
    </source>
</evidence>
<keyword evidence="3" id="KW-0731">Sigma factor</keyword>
<name>A0ABV1RFW4_9ALTE</name>
<dbReference type="PANTHER" id="PTHR43133">
    <property type="entry name" value="RNA POLYMERASE ECF-TYPE SIGMA FACTO"/>
    <property type="match status" value="1"/>
</dbReference>
<dbReference type="NCBIfam" id="TIGR02937">
    <property type="entry name" value="sigma70-ECF"/>
    <property type="match status" value="1"/>
</dbReference>
<dbReference type="InterPro" id="IPR036388">
    <property type="entry name" value="WH-like_DNA-bd_sf"/>
</dbReference>
<keyword evidence="8" id="KW-1185">Reference proteome</keyword>
<evidence type="ECO:0000313" key="7">
    <source>
        <dbReference type="EMBL" id="MER2491789.1"/>
    </source>
</evidence>
<dbReference type="InterPro" id="IPR007627">
    <property type="entry name" value="RNA_pol_sigma70_r2"/>
</dbReference>
<gene>
    <name evidence="7" type="ORF">ABS311_07820</name>
</gene>
<dbReference type="Proteomes" id="UP001467690">
    <property type="component" value="Unassembled WGS sequence"/>
</dbReference>
<dbReference type="InterPro" id="IPR039425">
    <property type="entry name" value="RNA_pol_sigma-70-like"/>
</dbReference>
<dbReference type="PANTHER" id="PTHR43133:SF63">
    <property type="entry name" value="RNA POLYMERASE SIGMA FACTOR FECI-RELATED"/>
    <property type="match status" value="1"/>
</dbReference>
<dbReference type="Pfam" id="PF08281">
    <property type="entry name" value="Sigma70_r4_2"/>
    <property type="match status" value="1"/>
</dbReference>
<proteinExistence type="inferred from homology"/>
<dbReference type="InterPro" id="IPR014284">
    <property type="entry name" value="RNA_pol_sigma-70_dom"/>
</dbReference>